<proteinExistence type="predicted"/>
<gene>
    <name evidence="1" type="ORF">SAMN05444372_107183</name>
</gene>
<dbReference type="EMBL" id="FQWF01000007">
    <property type="protein sequence ID" value="SHG59242.1"/>
    <property type="molecule type" value="Genomic_DNA"/>
</dbReference>
<dbReference type="AlphaFoldDB" id="A0A1M5L2A1"/>
<evidence type="ECO:0000313" key="2">
    <source>
        <dbReference type="Proteomes" id="UP000184020"/>
    </source>
</evidence>
<accession>A0A1M5L2A1</accession>
<dbReference type="Proteomes" id="UP000184020">
    <property type="component" value="Unassembled WGS sequence"/>
</dbReference>
<sequence length="60" mass="6768">MTLENLNLGELSAQEQLEIDGGGKSFWEKTVWGYAASQIIDNWEEVKSSWRQGWADGGNH</sequence>
<name>A0A1M5L2A1_9FLAO</name>
<protein>
    <submittedName>
        <fullName evidence="1">Uncharacterized protein</fullName>
    </submittedName>
</protein>
<dbReference type="STRING" id="229205.SAMN05444372_107183"/>
<dbReference type="OrthoDB" id="1372288at2"/>
<keyword evidence="2" id="KW-1185">Reference proteome</keyword>
<evidence type="ECO:0000313" key="1">
    <source>
        <dbReference type="EMBL" id="SHG59242.1"/>
    </source>
</evidence>
<dbReference type="RefSeq" id="WP_073019504.1">
    <property type="nucleotide sequence ID" value="NZ_FQWF01000007.1"/>
</dbReference>
<reference evidence="2" key="1">
    <citation type="submission" date="2016-11" db="EMBL/GenBank/DDBJ databases">
        <authorList>
            <person name="Varghese N."/>
            <person name="Submissions S."/>
        </authorList>
    </citation>
    <scope>NUCLEOTIDE SEQUENCE [LARGE SCALE GENOMIC DNA]</scope>
    <source>
        <strain evidence="2">DSM 17659</strain>
    </source>
</reference>
<organism evidence="1 2">
    <name type="scientific">Flavobacterium micromati</name>
    <dbReference type="NCBI Taxonomy" id="229205"/>
    <lineage>
        <taxon>Bacteria</taxon>
        <taxon>Pseudomonadati</taxon>
        <taxon>Bacteroidota</taxon>
        <taxon>Flavobacteriia</taxon>
        <taxon>Flavobacteriales</taxon>
        <taxon>Flavobacteriaceae</taxon>
        <taxon>Flavobacterium</taxon>
    </lineage>
</organism>